<dbReference type="CDD" id="cd14948">
    <property type="entry name" value="BACON"/>
    <property type="match status" value="2"/>
</dbReference>
<proteinExistence type="inferred from homology"/>
<keyword evidence="5 7" id="KW-0326">Glycosidase</keyword>
<evidence type="ECO:0000256" key="4">
    <source>
        <dbReference type="ARBA" id="ARBA00023277"/>
    </source>
</evidence>
<evidence type="ECO:0000256" key="7">
    <source>
        <dbReference type="RuleBase" id="RU361153"/>
    </source>
</evidence>
<accession>A0A2W7NJC5</accession>
<evidence type="ECO:0000256" key="2">
    <source>
        <dbReference type="ARBA" id="ARBA00022801"/>
    </source>
</evidence>
<evidence type="ECO:0000256" key="1">
    <source>
        <dbReference type="ARBA" id="ARBA00005641"/>
    </source>
</evidence>
<organism evidence="10 11">
    <name type="scientific">Breznakibacter xylanolyticus</name>
    <dbReference type="NCBI Taxonomy" id="990"/>
    <lineage>
        <taxon>Bacteria</taxon>
        <taxon>Pseudomonadati</taxon>
        <taxon>Bacteroidota</taxon>
        <taxon>Bacteroidia</taxon>
        <taxon>Marinilabiliales</taxon>
        <taxon>Marinilabiliaceae</taxon>
        <taxon>Breznakibacter</taxon>
    </lineage>
</organism>
<dbReference type="PANTHER" id="PTHR31297:SF41">
    <property type="entry name" value="ENDOGLUCANASE, PUTATIVE (AFU_ORTHOLOGUE AFUA_5G01830)-RELATED"/>
    <property type="match status" value="1"/>
</dbReference>
<dbReference type="Pfam" id="PF00150">
    <property type="entry name" value="Cellulase"/>
    <property type="match status" value="1"/>
</dbReference>
<protein>
    <submittedName>
        <fullName evidence="10">Endoglucanase</fullName>
    </submittedName>
</protein>
<dbReference type="InterPro" id="IPR017853">
    <property type="entry name" value="GH"/>
</dbReference>
<dbReference type="Pfam" id="PF13004">
    <property type="entry name" value="BACON"/>
    <property type="match status" value="2"/>
</dbReference>
<dbReference type="SUPFAM" id="SSF51445">
    <property type="entry name" value="(Trans)glycosidases"/>
    <property type="match status" value="1"/>
</dbReference>
<dbReference type="Proteomes" id="UP000249239">
    <property type="component" value="Unassembled WGS sequence"/>
</dbReference>
<feature type="domain" description="BACON" evidence="9">
    <location>
        <begin position="155"/>
        <end position="206"/>
    </location>
</feature>
<dbReference type="GO" id="GO:0005576">
    <property type="term" value="C:extracellular region"/>
    <property type="evidence" value="ECO:0007669"/>
    <property type="project" value="TreeGrafter"/>
</dbReference>
<dbReference type="GO" id="GO:0008422">
    <property type="term" value="F:beta-glucosidase activity"/>
    <property type="evidence" value="ECO:0007669"/>
    <property type="project" value="TreeGrafter"/>
</dbReference>
<dbReference type="Gene3D" id="2.60.40.10">
    <property type="entry name" value="Immunoglobulins"/>
    <property type="match status" value="2"/>
</dbReference>
<evidence type="ECO:0000259" key="9">
    <source>
        <dbReference type="Pfam" id="PF13004"/>
    </source>
</evidence>
<dbReference type="InterPro" id="IPR050386">
    <property type="entry name" value="Glycosyl_hydrolase_5"/>
</dbReference>
<dbReference type="OrthoDB" id="9800955at2"/>
<dbReference type="GO" id="GO:0009986">
    <property type="term" value="C:cell surface"/>
    <property type="evidence" value="ECO:0007669"/>
    <property type="project" value="TreeGrafter"/>
</dbReference>
<evidence type="ECO:0000256" key="6">
    <source>
        <dbReference type="ARBA" id="ARBA00023326"/>
    </source>
</evidence>
<dbReference type="RefSeq" id="WP_111445311.1">
    <property type="nucleotide sequence ID" value="NZ_QKZK01000011.1"/>
</dbReference>
<keyword evidence="11" id="KW-1185">Reference proteome</keyword>
<evidence type="ECO:0000256" key="3">
    <source>
        <dbReference type="ARBA" id="ARBA00023001"/>
    </source>
</evidence>
<feature type="domain" description="BACON" evidence="9">
    <location>
        <begin position="66"/>
        <end position="120"/>
    </location>
</feature>
<keyword evidence="6" id="KW-0624">Polysaccharide degradation</keyword>
<dbReference type="EMBL" id="QKZK01000011">
    <property type="protein sequence ID" value="PZX16814.1"/>
    <property type="molecule type" value="Genomic_DNA"/>
</dbReference>
<dbReference type="GO" id="GO:0030245">
    <property type="term" value="P:cellulose catabolic process"/>
    <property type="evidence" value="ECO:0007669"/>
    <property type="project" value="UniProtKB-KW"/>
</dbReference>
<feature type="domain" description="Glycoside hydrolase family 5" evidence="8">
    <location>
        <begin position="230"/>
        <end position="533"/>
    </location>
</feature>
<dbReference type="InterPro" id="IPR013783">
    <property type="entry name" value="Ig-like_fold"/>
</dbReference>
<evidence type="ECO:0000259" key="8">
    <source>
        <dbReference type="Pfam" id="PF00150"/>
    </source>
</evidence>
<dbReference type="AlphaFoldDB" id="A0A2W7NJC5"/>
<dbReference type="Gene3D" id="3.20.20.80">
    <property type="entry name" value="Glycosidases"/>
    <property type="match status" value="1"/>
</dbReference>
<comment type="similarity">
    <text evidence="1 7">Belongs to the glycosyl hydrolase 5 (cellulase A) family.</text>
</comment>
<reference evidence="10 11" key="1">
    <citation type="submission" date="2018-06" db="EMBL/GenBank/DDBJ databases">
        <title>Genomic Encyclopedia of Archaeal and Bacterial Type Strains, Phase II (KMG-II): from individual species to whole genera.</title>
        <authorList>
            <person name="Goeker M."/>
        </authorList>
    </citation>
    <scope>NUCLEOTIDE SEQUENCE [LARGE SCALE GENOMIC DNA]</scope>
    <source>
        <strain evidence="10 11">DSM 6779</strain>
    </source>
</reference>
<keyword evidence="2 7" id="KW-0378">Hydrolase</keyword>
<dbReference type="InterPro" id="IPR001547">
    <property type="entry name" value="Glyco_hydro_5"/>
</dbReference>
<sequence length="569" mass="63338">MNNITRFIKTATLTLGLSLAFIQGSCTDKESTITPEVVIATPAFTFPNSGGTETLAIQTNIPIEATSNDASWCTITKVELTSTKVAQYTITVLPNPNTETRSTQIQIKGEGYAGEVSVEQTAGDQMTITNEIKVYEAPTSGGEFTINVQASGDFTIKTTDNWLTISEKNATSVKITVPNNYKSTTRTDTITFTCGNAKATFVVKQAAGLGSMSSDALALVKKIHLGWNLGNSLEVPGNETEWGNPKTTKAIIDMVKNAGFNAVRIPCAWDGYADQTTHVISSTWLARVKEVVDYCIDNGMYTIINIHWDGGWLEEHPLYANQESVNKKQKAYWEQIANYFNDYDEHLLFAGTNEVHADYNEPTVEHYTVQMSYNQTFVDAVRSTGGKNAYRNLIIQSYNTNTEWALKYLNMPTDVVENRLILETHYYSPWDFCGAKSTESPKLYWGKEGGYTNVSTYGQEDYVRTEFGKLKTNFVDKGIPIIMGEYGAVNRSSNIDNETDRLKHQESRAYFLKYVTQKMKEYGIAPFYWDNGPTANDGFGIFNRSNLTVSDQKALDALKQGADAGTYPF</sequence>
<dbReference type="InterPro" id="IPR024361">
    <property type="entry name" value="BACON"/>
</dbReference>
<evidence type="ECO:0000313" key="11">
    <source>
        <dbReference type="Proteomes" id="UP000249239"/>
    </source>
</evidence>
<dbReference type="PANTHER" id="PTHR31297">
    <property type="entry name" value="GLUCAN ENDO-1,6-BETA-GLUCOSIDASE B"/>
    <property type="match status" value="1"/>
</dbReference>
<keyword evidence="4" id="KW-0119">Carbohydrate metabolism</keyword>
<gene>
    <name evidence="10" type="ORF">LX69_01628</name>
</gene>
<evidence type="ECO:0000256" key="5">
    <source>
        <dbReference type="ARBA" id="ARBA00023295"/>
    </source>
</evidence>
<evidence type="ECO:0000313" key="10">
    <source>
        <dbReference type="EMBL" id="PZX16814.1"/>
    </source>
</evidence>
<name>A0A2W7NJC5_9BACT</name>
<keyword evidence="3" id="KW-0136">Cellulose degradation</keyword>
<comment type="caution">
    <text evidence="10">The sequence shown here is derived from an EMBL/GenBank/DDBJ whole genome shotgun (WGS) entry which is preliminary data.</text>
</comment>